<evidence type="ECO:0000313" key="1">
    <source>
        <dbReference type="EMBL" id="KAK3497320.1"/>
    </source>
</evidence>
<proteinExistence type="predicted"/>
<dbReference type="AlphaFoldDB" id="A0AAJ0MTS7"/>
<dbReference type="RefSeq" id="XP_062695584.1">
    <property type="nucleotide sequence ID" value="XM_062836834.1"/>
</dbReference>
<dbReference type="GeneID" id="87874456"/>
<name>A0AAJ0MTS7_9PEZI</name>
<sequence length="118" mass="13689">MNYLSKTPQDIISAASHHELEVPPSDFFQKVLRMYLYHTLHSAPRWLQPFSKPVAHGSFACACDIQTPKNLTLLTFTLRATTKYLFLPVIGRSPRLWRLALKKNWLDLGPRTRQRITL</sequence>
<organism evidence="1 2">
    <name type="scientific">Neurospora hispaniola</name>
    <dbReference type="NCBI Taxonomy" id="588809"/>
    <lineage>
        <taxon>Eukaryota</taxon>
        <taxon>Fungi</taxon>
        <taxon>Dikarya</taxon>
        <taxon>Ascomycota</taxon>
        <taxon>Pezizomycotina</taxon>
        <taxon>Sordariomycetes</taxon>
        <taxon>Sordariomycetidae</taxon>
        <taxon>Sordariales</taxon>
        <taxon>Sordariaceae</taxon>
        <taxon>Neurospora</taxon>
    </lineage>
</organism>
<comment type="caution">
    <text evidence="1">The sequence shown here is derived from an EMBL/GenBank/DDBJ whole genome shotgun (WGS) entry which is preliminary data.</text>
</comment>
<gene>
    <name evidence="1" type="ORF">B0T23DRAFT_374042</name>
</gene>
<dbReference type="EMBL" id="JAULSX010000002">
    <property type="protein sequence ID" value="KAK3497320.1"/>
    <property type="molecule type" value="Genomic_DNA"/>
</dbReference>
<reference evidence="1 2" key="1">
    <citation type="journal article" date="2023" name="Mol. Phylogenet. Evol.">
        <title>Genome-scale phylogeny and comparative genomics of the fungal order Sordariales.</title>
        <authorList>
            <person name="Hensen N."/>
            <person name="Bonometti L."/>
            <person name="Westerberg I."/>
            <person name="Brannstrom I.O."/>
            <person name="Guillou S."/>
            <person name="Cros-Aarteil S."/>
            <person name="Calhoun S."/>
            <person name="Haridas S."/>
            <person name="Kuo A."/>
            <person name="Mondo S."/>
            <person name="Pangilinan J."/>
            <person name="Riley R."/>
            <person name="LaButti K."/>
            <person name="Andreopoulos B."/>
            <person name="Lipzen A."/>
            <person name="Chen C."/>
            <person name="Yan M."/>
            <person name="Daum C."/>
            <person name="Ng V."/>
            <person name="Clum A."/>
            <person name="Steindorff A."/>
            <person name="Ohm R.A."/>
            <person name="Martin F."/>
            <person name="Silar P."/>
            <person name="Natvig D.O."/>
            <person name="Lalanne C."/>
            <person name="Gautier V."/>
            <person name="Ament-Velasquez S.L."/>
            <person name="Kruys A."/>
            <person name="Hutchinson M.I."/>
            <person name="Powell A.J."/>
            <person name="Barry K."/>
            <person name="Miller A.N."/>
            <person name="Grigoriev I.V."/>
            <person name="Debuchy R."/>
            <person name="Gladieux P."/>
            <person name="Hiltunen Thoren M."/>
            <person name="Johannesson H."/>
        </authorList>
    </citation>
    <scope>NUCLEOTIDE SEQUENCE [LARGE SCALE GENOMIC DNA]</scope>
    <source>
        <strain evidence="1 2">FGSC 10403</strain>
    </source>
</reference>
<dbReference type="Proteomes" id="UP001285908">
    <property type="component" value="Unassembled WGS sequence"/>
</dbReference>
<protein>
    <submittedName>
        <fullName evidence="1">Uncharacterized protein</fullName>
    </submittedName>
</protein>
<evidence type="ECO:0000313" key="2">
    <source>
        <dbReference type="Proteomes" id="UP001285908"/>
    </source>
</evidence>
<accession>A0AAJ0MTS7</accession>
<keyword evidence="2" id="KW-1185">Reference proteome</keyword>